<keyword evidence="4" id="KW-1185">Reference proteome</keyword>
<keyword evidence="2" id="KW-1133">Transmembrane helix</keyword>
<evidence type="ECO:0000313" key="3">
    <source>
        <dbReference type="EMBL" id="GAA1957391.1"/>
    </source>
</evidence>
<proteinExistence type="predicted"/>
<protein>
    <recommendedName>
        <fullName evidence="5">DUF2993 domain-containing protein</fullName>
    </recommendedName>
</protein>
<sequence>MRPAEPGGSDGGTDVLRMHPYRPSSPKYHQRPDQPASFGRNVMIPFAPRQSRQARRMHHTARVTGRVTGLAVALLAAVGLAVSAAPSASAHVGGATHHRAHHQVADHSAARYGRVQLGYTQVVVAPAVYSLIVSAGITPAPVGGAKAFAFQDTLAARFPITGYELGSLRIKHSGGISLSAGSSTITLSDFNIDLARLRVSGRVSGSIGDVGRVDLFKITGSDRLDLGLVRLTLTDTAAGALNATFGVSAFAEDATFGYATPRPFARF</sequence>
<reference evidence="4" key="1">
    <citation type="journal article" date="2019" name="Int. J. Syst. Evol. Microbiol.">
        <title>The Global Catalogue of Microorganisms (GCM) 10K type strain sequencing project: providing services to taxonomists for standard genome sequencing and annotation.</title>
        <authorList>
            <consortium name="The Broad Institute Genomics Platform"/>
            <consortium name="The Broad Institute Genome Sequencing Center for Infectious Disease"/>
            <person name="Wu L."/>
            <person name="Ma J."/>
        </authorList>
    </citation>
    <scope>NUCLEOTIDE SEQUENCE [LARGE SCALE GENOMIC DNA]</scope>
    <source>
        <strain evidence="4">JCM 15309</strain>
    </source>
</reference>
<evidence type="ECO:0008006" key="5">
    <source>
        <dbReference type="Google" id="ProtNLM"/>
    </source>
</evidence>
<dbReference type="EMBL" id="BAAAPB010000001">
    <property type="protein sequence ID" value="GAA1957391.1"/>
    <property type="molecule type" value="Genomic_DNA"/>
</dbReference>
<organism evidence="3 4">
    <name type="scientific">Nocardioides panacihumi</name>
    <dbReference type="NCBI Taxonomy" id="400774"/>
    <lineage>
        <taxon>Bacteria</taxon>
        <taxon>Bacillati</taxon>
        <taxon>Actinomycetota</taxon>
        <taxon>Actinomycetes</taxon>
        <taxon>Propionibacteriales</taxon>
        <taxon>Nocardioidaceae</taxon>
        <taxon>Nocardioides</taxon>
    </lineage>
</organism>
<comment type="caution">
    <text evidence="3">The sequence shown here is derived from an EMBL/GenBank/DDBJ whole genome shotgun (WGS) entry which is preliminary data.</text>
</comment>
<keyword evidence="2" id="KW-0472">Membrane</keyword>
<evidence type="ECO:0000256" key="1">
    <source>
        <dbReference type="SAM" id="MobiDB-lite"/>
    </source>
</evidence>
<accession>A0ABP5C6S2</accession>
<feature type="transmembrane region" description="Helical" evidence="2">
    <location>
        <begin position="63"/>
        <end position="82"/>
    </location>
</feature>
<evidence type="ECO:0000256" key="2">
    <source>
        <dbReference type="SAM" id="Phobius"/>
    </source>
</evidence>
<evidence type="ECO:0000313" key="4">
    <source>
        <dbReference type="Proteomes" id="UP001500571"/>
    </source>
</evidence>
<keyword evidence="2" id="KW-0812">Transmembrane</keyword>
<feature type="region of interest" description="Disordered" evidence="1">
    <location>
        <begin position="1"/>
        <end position="37"/>
    </location>
</feature>
<dbReference type="Proteomes" id="UP001500571">
    <property type="component" value="Unassembled WGS sequence"/>
</dbReference>
<name>A0ABP5C6S2_9ACTN</name>
<gene>
    <name evidence="3" type="ORF">GCM10009798_15990</name>
</gene>